<dbReference type="GO" id="GO:0032511">
    <property type="term" value="P:late endosome to vacuole transport via multivesicular body sorting pathway"/>
    <property type="evidence" value="ECO:0007669"/>
    <property type="project" value="TreeGrafter"/>
</dbReference>
<evidence type="ECO:0000256" key="2">
    <source>
        <dbReference type="ARBA" id="ARBA00006190"/>
    </source>
</evidence>
<dbReference type="Gene3D" id="1.10.287.1060">
    <property type="entry name" value="ESAT-6-like"/>
    <property type="match status" value="1"/>
</dbReference>
<name>A0A9P6XG32_RHIOR</name>
<dbReference type="InterPro" id="IPR005024">
    <property type="entry name" value="Snf7_fam"/>
</dbReference>
<dbReference type="Gene3D" id="6.10.250.1710">
    <property type="match status" value="1"/>
</dbReference>
<dbReference type="AlphaFoldDB" id="A0A9P6XG32"/>
<accession>A0A9P6XG32</accession>
<dbReference type="EMBL" id="JAANQT010000240">
    <property type="protein sequence ID" value="KAG1312874.1"/>
    <property type="molecule type" value="Genomic_DNA"/>
</dbReference>
<dbReference type="GO" id="GO:0000815">
    <property type="term" value="C:ESCRT III complex"/>
    <property type="evidence" value="ECO:0007669"/>
    <property type="project" value="TreeGrafter"/>
</dbReference>
<dbReference type="Proteomes" id="UP000716291">
    <property type="component" value="Unassembled WGS sequence"/>
</dbReference>
<gene>
    <name evidence="7" type="ORF">G6F51_002880</name>
    <name evidence="6" type="ORF">G6F64_002685</name>
</gene>
<dbReference type="PANTHER" id="PTHR22761:SF10">
    <property type="entry name" value="GH13992P"/>
    <property type="match status" value="1"/>
</dbReference>
<keyword evidence="3" id="KW-0967">Endosome</keyword>
<comment type="similarity">
    <text evidence="2">Belongs to the SNF7 family.</text>
</comment>
<keyword evidence="8" id="KW-1185">Reference proteome</keyword>
<evidence type="ECO:0000313" key="6">
    <source>
        <dbReference type="EMBL" id="KAG1312874.1"/>
    </source>
</evidence>
<dbReference type="OrthoDB" id="5592979at2759"/>
<sequence>MNLFFGKAKSKTTAKDAIYKLRETLDMLEKRQTFLETKAENELKTAKLNATKNKRVALMALKRKKAYETNIEKINGARMTIETQMMAIENANVNLETMSAMRAGAEAMKNIHGTMDIDKVDATMDDIRDQMDIANEISEAISRPVGVGDDLDEDELLNELEELEQEELDAKMLETPSPAVSAPNVPVHAPAAARANAFEDDEEAELRALQASMAM</sequence>
<comment type="caution">
    <text evidence="6">The sequence shown here is derived from an EMBL/GenBank/DDBJ whole genome shotgun (WGS) entry which is preliminary data.</text>
</comment>
<protein>
    <recommendedName>
        <fullName evidence="4">Vacuolar-sorting protein SNF7</fullName>
    </recommendedName>
    <alternativeName>
        <fullName evidence="5">Vacuolar protein-sorting-associated protein 32</fullName>
    </alternativeName>
</protein>
<evidence type="ECO:0000313" key="7">
    <source>
        <dbReference type="EMBL" id="KAG1549736.1"/>
    </source>
</evidence>
<proteinExistence type="inferred from homology"/>
<organism evidence="6 8">
    <name type="scientific">Rhizopus oryzae</name>
    <name type="common">Mucormycosis agent</name>
    <name type="synonym">Rhizopus arrhizus var. delemar</name>
    <dbReference type="NCBI Taxonomy" id="64495"/>
    <lineage>
        <taxon>Eukaryota</taxon>
        <taxon>Fungi</taxon>
        <taxon>Fungi incertae sedis</taxon>
        <taxon>Mucoromycota</taxon>
        <taxon>Mucoromycotina</taxon>
        <taxon>Mucoromycetes</taxon>
        <taxon>Mucorales</taxon>
        <taxon>Mucorineae</taxon>
        <taxon>Rhizopodaceae</taxon>
        <taxon>Rhizopus</taxon>
    </lineage>
</organism>
<evidence type="ECO:0000256" key="5">
    <source>
        <dbReference type="ARBA" id="ARBA00042586"/>
    </source>
</evidence>
<evidence type="ECO:0000313" key="8">
    <source>
        <dbReference type="Proteomes" id="UP000716291"/>
    </source>
</evidence>
<dbReference type="GO" id="GO:0005771">
    <property type="term" value="C:multivesicular body"/>
    <property type="evidence" value="ECO:0007669"/>
    <property type="project" value="TreeGrafter"/>
</dbReference>
<dbReference type="GO" id="GO:0009898">
    <property type="term" value="C:cytoplasmic side of plasma membrane"/>
    <property type="evidence" value="ECO:0007669"/>
    <property type="project" value="TreeGrafter"/>
</dbReference>
<evidence type="ECO:0000256" key="1">
    <source>
        <dbReference type="ARBA" id="ARBA00004177"/>
    </source>
</evidence>
<dbReference type="EMBL" id="JAANIT010000262">
    <property type="protein sequence ID" value="KAG1549736.1"/>
    <property type="molecule type" value="Genomic_DNA"/>
</dbReference>
<reference evidence="6" key="1">
    <citation type="journal article" date="2020" name="Microb. Genom.">
        <title>Genetic diversity of clinical and environmental Mucorales isolates obtained from an investigation of mucormycosis cases among solid organ transplant recipients.</title>
        <authorList>
            <person name="Nguyen M.H."/>
            <person name="Kaul D."/>
            <person name="Muto C."/>
            <person name="Cheng S.J."/>
            <person name="Richter R.A."/>
            <person name="Bruno V.M."/>
            <person name="Liu G."/>
            <person name="Beyhan S."/>
            <person name="Sundermann A.J."/>
            <person name="Mounaud S."/>
            <person name="Pasculle A.W."/>
            <person name="Nierman W.C."/>
            <person name="Driscoll E."/>
            <person name="Cumbie R."/>
            <person name="Clancy C.J."/>
            <person name="Dupont C.L."/>
        </authorList>
    </citation>
    <scope>NUCLEOTIDE SEQUENCE</scope>
    <source>
        <strain evidence="6">GL11</strain>
        <strain evidence="7">GL16</strain>
    </source>
</reference>
<evidence type="ECO:0000256" key="3">
    <source>
        <dbReference type="ARBA" id="ARBA00022753"/>
    </source>
</evidence>
<dbReference type="PANTHER" id="PTHR22761">
    <property type="entry name" value="CHARGED MULTIVESICULAR BODY PROTEIN"/>
    <property type="match status" value="1"/>
</dbReference>
<dbReference type="GO" id="GO:0006900">
    <property type="term" value="P:vesicle budding from membrane"/>
    <property type="evidence" value="ECO:0007669"/>
    <property type="project" value="TreeGrafter"/>
</dbReference>
<evidence type="ECO:0000256" key="4">
    <source>
        <dbReference type="ARBA" id="ARBA00040017"/>
    </source>
</evidence>
<dbReference type="Proteomes" id="UP000717996">
    <property type="component" value="Unassembled WGS sequence"/>
</dbReference>
<comment type="subcellular location">
    <subcellularLocation>
        <location evidence="1">Endosome</location>
    </subcellularLocation>
</comment>
<dbReference type="Pfam" id="PF03357">
    <property type="entry name" value="Snf7"/>
    <property type="match status" value="1"/>
</dbReference>